<dbReference type="EMBL" id="LAZR01048400">
    <property type="protein sequence ID" value="KKK92014.1"/>
    <property type="molecule type" value="Genomic_DNA"/>
</dbReference>
<comment type="caution">
    <text evidence="1">The sequence shown here is derived from an EMBL/GenBank/DDBJ whole genome shotgun (WGS) entry which is preliminary data.</text>
</comment>
<dbReference type="AlphaFoldDB" id="A0A0F9BN30"/>
<name>A0A0F9BN30_9ZZZZ</name>
<organism evidence="1">
    <name type="scientific">marine sediment metagenome</name>
    <dbReference type="NCBI Taxonomy" id="412755"/>
    <lineage>
        <taxon>unclassified sequences</taxon>
        <taxon>metagenomes</taxon>
        <taxon>ecological metagenomes</taxon>
    </lineage>
</organism>
<evidence type="ECO:0000313" key="1">
    <source>
        <dbReference type="EMBL" id="KKK92014.1"/>
    </source>
</evidence>
<sequence length="45" mass="5144">MENKSNEEVIGIRRCDLHSVLAMLALGKEETINSAWQSIEVMLKR</sequence>
<reference evidence="1" key="1">
    <citation type="journal article" date="2015" name="Nature">
        <title>Complex archaea that bridge the gap between prokaryotes and eukaryotes.</title>
        <authorList>
            <person name="Spang A."/>
            <person name="Saw J.H."/>
            <person name="Jorgensen S.L."/>
            <person name="Zaremba-Niedzwiedzka K."/>
            <person name="Martijn J."/>
            <person name="Lind A.E."/>
            <person name="van Eijk R."/>
            <person name="Schleper C."/>
            <person name="Guy L."/>
            <person name="Ettema T.J."/>
        </authorList>
    </citation>
    <scope>NUCLEOTIDE SEQUENCE</scope>
</reference>
<protein>
    <submittedName>
        <fullName evidence="1">Uncharacterized protein</fullName>
    </submittedName>
</protein>
<proteinExistence type="predicted"/>
<accession>A0A0F9BN30</accession>
<gene>
    <name evidence="1" type="ORF">LCGC14_2707150</name>
</gene>